<keyword evidence="4" id="KW-1185">Reference proteome</keyword>
<sequence length="143" mass="15282">MRTVLVSAIALAAAAAAIPLVSSSRGLTVGTSAHRLAAAAPAPKDAVDIAVRSLCECEYPDDSPRAILGPRSRKSTGGERILRKEDARDLLDLTSARHKRVASLPRQADRVYTGLRGRDAESSKPPPNLEARTSPDKFRRKSS</sequence>
<protein>
    <submittedName>
        <fullName evidence="3">Uncharacterized protein</fullName>
    </submittedName>
</protein>
<gene>
    <name evidence="3" type="ORF">B0H15DRAFT_816288</name>
</gene>
<accession>A0AAD6UFF3</accession>
<keyword evidence="2" id="KW-0732">Signal</keyword>
<comment type="caution">
    <text evidence="3">The sequence shown here is derived from an EMBL/GenBank/DDBJ whole genome shotgun (WGS) entry which is preliminary data.</text>
</comment>
<feature type="region of interest" description="Disordered" evidence="1">
    <location>
        <begin position="101"/>
        <end position="143"/>
    </location>
</feature>
<feature type="chain" id="PRO_5042048352" evidence="2">
    <location>
        <begin position="24"/>
        <end position="143"/>
    </location>
</feature>
<organism evidence="3 4">
    <name type="scientific">Mycena belliarum</name>
    <dbReference type="NCBI Taxonomy" id="1033014"/>
    <lineage>
        <taxon>Eukaryota</taxon>
        <taxon>Fungi</taxon>
        <taxon>Dikarya</taxon>
        <taxon>Basidiomycota</taxon>
        <taxon>Agaricomycotina</taxon>
        <taxon>Agaricomycetes</taxon>
        <taxon>Agaricomycetidae</taxon>
        <taxon>Agaricales</taxon>
        <taxon>Marasmiineae</taxon>
        <taxon>Mycenaceae</taxon>
        <taxon>Mycena</taxon>
    </lineage>
</organism>
<feature type="non-terminal residue" evidence="3">
    <location>
        <position position="1"/>
    </location>
</feature>
<name>A0AAD6UFF3_9AGAR</name>
<reference evidence="3" key="1">
    <citation type="submission" date="2023-03" db="EMBL/GenBank/DDBJ databases">
        <title>Massive genome expansion in bonnet fungi (Mycena s.s.) driven by repeated elements and novel gene families across ecological guilds.</title>
        <authorList>
            <consortium name="Lawrence Berkeley National Laboratory"/>
            <person name="Harder C.B."/>
            <person name="Miyauchi S."/>
            <person name="Viragh M."/>
            <person name="Kuo A."/>
            <person name="Thoen E."/>
            <person name="Andreopoulos B."/>
            <person name="Lu D."/>
            <person name="Skrede I."/>
            <person name="Drula E."/>
            <person name="Henrissat B."/>
            <person name="Morin E."/>
            <person name="Kohler A."/>
            <person name="Barry K."/>
            <person name="LaButti K."/>
            <person name="Morin E."/>
            <person name="Salamov A."/>
            <person name="Lipzen A."/>
            <person name="Mereny Z."/>
            <person name="Hegedus B."/>
            <person name="Baldrian P."/>
            <person name="Stursova M."/>
            <person name="Weitz H."/>
            <person name="Taylor A."/>
            <person name="Grigoriev I.V."/>
            <person name="Nagy L.G."/>
            <person name="Martin F."/>
            <person name="Kauserud H."/>
        </authorList>
    </citation>
    <scope>NUCLEOTIDE SEQUENCE</scope>
    <source>
        <strain evidence="3">CBHHK173m</strain>
    </source>
</reference>
<feature type="signal peptide" evidence="2">
    <location>
        <begin position="1"/>
        <end position="23"/>
    </location>
</feature>
<evidence type="ECO:0000256" key="2">
    <source>
        <dbReference type="SAM" id="SignalP"/>
    </source>
</evidence>
<evidence type="ECO:0000256" key="1">
    <source>
        <dbReference type="SAM" id="MobiDB-lite"/>
    </source>
</evidence>
<feature type="region of interest" description="Disordered" evidence="1">
    <location>
        <begin position="61"/>
        <end position="81"/>
    </location>
</feature>
<dbReference type="Proteomes" id="UP001222325">
    <property type="component" value="Unassembled WGS sequence"/>
</dbReference>
<evidence type="ECO:0000313" key="4">
    <source>
        <dbReference type="Proteomes" id="UP001222325"/>
    </source>
</evidence>
<evidence type="ECO:0000313" key="3">
    <source>
        <dbReference type="EMBL" id="KAJ7101496.1"/>
    </source>
</evidence>
<proteinExistence type="predicted"/>
<dbReference type="AlphaFoldDB" id="A0AAD6UFF3"/>
<dbReference type="EMBL" id="JARJCN010000004">
    <property type="protein sequence ID" value="KAJ7101496.1"/>
    <property type="molecule type" value="Genomic_DNA"/>
</dbReference>